<proteinExistence type="predicted"/>
<gene>
    <name evidence="1" type="ORF">ACFPRA_20480</name>
</gene>
<evidence type="ECO:0000313" key="2">
    <source>
        <dbReference type="Proteomes" id="UP001596109"/>
    </source>
</evidence>
<accession>A0ABW0TR17</accession>
<organism evidence="1 2">
    <name type="scientific">Sporosarcina soli</name>
    <dbReference type="NCBI Taxonomy" id="334736"/>
    <lineage>
        <taxon>Bacteria</taxon>
        <taxon>Bacillati</taxon>
        <taxon>Bacillota</taxon>
        <taxon>Bacilli</taxon>
        <taxon>Bacillales</taxon>
        <taxon>Caryophanaceae</taxon>
        <taxon>Sporosarcina</taxon>
    </lineage>
</organism>
<keyword evidence="2" id="KW-1185">Reference proteome</keyword>
<reference evidence="2" key="1">
    <citation type="journal article" date="2019" name="Int. J. Syst. Evol. Microbiol.">
        <title>The Global Catalogue of Microorganisms (GCM) 10K type strain sequencing project: providing services to taxonomists for standard genome sequencing and annotation.</title>
        <authorList>
            <consortium name="The Broad Institute Genomics Platform"/>
            <consortium name="The Broad Institute Genome Sequencing Center for Infectious Disease"/>
            <person name="Wu L."/>
            <person name="Ma J."/>
        </authorList>
    </citation>
    <scope>NUCLEOTIDE SEQUENCE [LARGE SCALE GENOMIC DNA]</scope>
    <source>
        <strain evidence="2">CGMCC 4.1434</strain>
    </source>
</reference>
<protein>
    <submittedName>
        <fullName evidence="1">PD-(D/E)XK nuclease family protein</fullName>
    </submittedName>
</protein>
<comment type="caution">
    <text evidence="1">The sequence shown here is derived from an EMBL/GenBank/DDBJ whole genome shotgun (WGS) entry which is preliminary data.</text>
</comment>
<dbReference type="Proteomes" id="UP001596109">
    <property type="component" value="Unassembled WGS sequence"/>
</dbReference>
<dbReference type="Pfam" id="PF14281">
    <property type="entry name" value="PDDEXK_4"/>
    <property type="match status" value="1"/>
</dbReference>
<dbReference type="RefSeq" id="WP_381438932.1">
    <property type="nucleotide sequence ID" value="NZ_JBHSNO010000015.1"/>
</dbReference>
<name>A0ABW0TR17_9BACL</name>
<sequence length="65" mass="7679">MENKFLSNESEGQLEEYIEFVRTEYEGYKIIPVFLTLQDEEPTHEDYLMLGYSDVLDILKNVTPT</sequence>
<dbReference type="InterPro" id="IPR029470">
    <property type="entry name" value="PDDEXK_4"/>
</dbReference>
<dbReference type="EMBL" id="JBHSNO010000015">
    <property type="protein sequence ID" value="MFC5591263.1"/>
    <property type="molecule type" value="Genomic_DNA"/>
</dbReference>
<evidence type="ECO:0000313" key="1">
    <source>
        <dbReference type="EMBL" id="MFC5591263.1"/>
    </source>
</evidence>